<evidence type="ECO:0000259" key="5">
    <source>
        <dbReference type="Pfam" id="PF13407"/>
    </source>
</evidence>
<comment type="caution">
    <text evidence="6">The sequence shown here is derived from an EMBL/GenBank/DDBJ whole genome shotgun (WGS) entry which is preliminary data.</text>
</comment>
<evidence type="ECO:0000256" key="4">
    <source>
        <dbReference type="SAM" id="SignalP"/>
    </source>
</evidence>
<sequence length="333" mass="34554">MRNSCRLAIAAMCVLGMLAATAAFAAEKLEQTGKGLTIYFDVGGAVGEPYATVVQNGAAQAAADLGCEVKFVYSDWDPQIMVENFKKSLAAKPDGIVVMGHPGDDAYAPLINEAIAKGIVVTATDTELPGLTAANQSKGFGYAGVDNKARGIALASEAIRRFGLAKGDKALVWGLKSKPTRGLSTVGIIETLEKAGITVGYMEITPEIDKDASLGAPLLTAALAANPDTKVVFMDHGALTGQLENFFRAAGVAPDKIIGCGFSLSPATAAAIKSGYVDLVGDGQPFLQGYLPVLQIALTKKFGFSGLVIETGAGFVHKDNIDFIAPLAKQGLR</sequence>
<evidence type="ECO:0000256" key="3">
    <source>
        <dbReference type="ARBA" id="ARBA00022729"/>
    </source>
</evidence>
<dbReference type="GO" id="GO:0030313">
    <property type="term" value="C:cell envelope"/>
    <property type="evidence" value="ECO:0007669"/>
    <property type="project" value="UniProtKB-SubCell"/>
</dbReference>
<name>A0A7K3NPJ0_9BACT</name>
<dbReference type="InterPro" id="IPR028082">
    <property type="entry name" value="Peripla_BP_I"/>
</dbReference>
<comment type="similarity">
    <text evidence="2">Belongs to the bacterial solute-binding protein 2 family.</text>
</comment>
<proteinExistence type="inferred from homology"/>
<organism evidence="6 7">
    <name type="scientific">Desulfolutivibrio sulfodismutans</name>
    <dbReference type="NCBI Taxonomy" id="63561"/>
    <lineage>
        <taxon>Bacteria</taxon>
        <taxon>Pseudomonadati</taxon>
        <taxon>Thermodesulfobacteriota</taxon>
        <taxon>Desulfovibrionia</taxon>
        <taxon>Desulfovibrionales</taxon>
        <taxon>Desulfovibrionaceae</taxon>
        <taxon>Desulfolutivibrio</taxon>
    </lineage>
</organism>
<feature type="signal peptide" evidence="4">
    <location>
        <begin position="1"/>
        <end position="25"/>
    </location>
</feature>
<dbReference type="RefSeq" id="WP_163303176.1">
    <property type="nucleotide sequence ID" value="NZ_JAAGRQ010000078.1"/>
</dbReference>
<dbReference type="Pfam" id="PF13407">
    <property type="entry name" value="Peripla_BP_4"/>
    <property type="match status" value="1"/>
</dbReference>
<evidence type="ECO:0000313" key="7">
    <source>
        <dbReference type="Proteomes" id="UP000469724"/>
    </source>
</evidence>
<keyword evidence="7" id="KW-1185">Reference proteome</keyword>
<dbReference type="SUPFAM" id="SSF53822">
    <property type="entry name" value="Periplasmic binding protein-like I"/>
    <property type="match status" value="1"/>
</dbReference>
<protein>
    <submittedName>
        <fullName evidence="6">Substrate-binding domain-containing protein</fullName>
    </submittedName>
</protein>
<comment type="subcellular location">
    <subcellularLocation>
        <location evidence="1">Cell envelope</location>
    </subcellularLocation>
</comment>
<evidence type="ECO:0000256" key="2">
    <source>
        <dbReference type="ARBA" id="ARBA00007639"/>
    </source>
</evidence>
<dbReference type="InterPro" id="IPR025997">
    <property type="entry name" value="SBP_2_dom"/>
</dbReference>
<reference evidence="6 7" key="1">
    <citation type="submission" date="2020-02" db="EMBL/GenBank/DDBJ databases">
        <title>Comparative genomics of sulfur disproportionating microorganisms.</title>
        <authorList>
            <person name="Ward L.M."/>
            <person name="Bertran E."/>
            <person name="Johnston D.T."/>
        </authorList>
    </citation>
    <scope>NUCLEOTIDE SEQUENCE [LARGE SCALE GENOMIC DNA]</scope>
    <source>
        <strain evidence="6 7">DSM 3696</strain>
    </source>
</reference>
<accession>A0A7K3NPJ0</accession>
<dbReference type="EMBL" id="JAAGRQ010000078">
    <property type="protein sequence ID" value="NDY58100.1"/>
    <property type="molecule type" value="Genomic_DNA"/>
</dbReference>
<evidence type="ECO:0000313" key="6">
    <source>
        <dbReference type="EMBL" id="NDY58100.1"/>
    </source>
</evidence>
<feature type="domain" description="Periplasmic binding protein" evidence="5">
    <location>
        <begin position="46"/>
        <end position="293"/>
    </location>
</feature>
<dbReference type="GO" id="GO:0030246">
    <property type="term" value="F:carbohydrate binding"/>
    <property type="evidence" value="ECO:0007669"/>
    <property type="project" value="UniProtKB-ARBA"/>
</dbReference>
<evidence type="ECO:0000256" key="1">
    <source>
        <dbReference type="ARBA" id="ARBA00004196"/>
    </source>
</evidence>
<dbReference type="PANTHER" id="PTHR46847">
    <property type="entry name" value="D-ALLOSE-BINDING PERIPLASMIC PROTEIN-RELATED"/>
    <property type="match status" value="1"/>
</dbReference>
<dbReference type="Gene3D" id="3.40.50.2300">
    <property type="match status" value="2"/>
</dbReference>
<dbReference type="AlphaFoldDB" id="A0A7K3NPJ0"/>
<dbReference type="PANTHER" id="PTHR46847:SF1">
    <property type="entry name" value="D-ALLOSE-BINDING PERIPLASMIC PROTEIN-RELATED"/>
    <property type="match status" value="1"/>
</dbReference>
<keyword evidence="3 4" id="KW-0732">Signal</keyword>
<feature type="chain" id="PRO_5029760058" evidence="4">
    <location>
        <begin position="26"/>
        <end position="333"/>
    </location>
</feature>
<dbReference type="Proteomes" id="UP000469724">
    <property type="component" value="Unassembled WGS sequence"/>
</dbReference>
<gene>
    <name evidence="6" type="ORF">G3N56_15295</name>
</gene>
<dbReference type="CDD" id="cd19966">
    <property type="entry name" value="PBP1_ABC_sugar_binding-like"/>
    <property type="match status" value="1"/>
</dbReference>